<dbReference type="OrthoDB" id="6283866at2"/>
<feature type="domain" description="HTH araC/xylS-type" evidence="5">
    <location>
        <begin position="285"/>
        <end position="389"/>
    </location>
</feature>
<dbReference type="AlphaFoldDB" id="J2T8C1"/>
<evidence type="ECO:0000256" key="2">
    <source>
        <dbReference type="ARBA" id="ARBA00023125"/>
    </source>
</evidence>
<dbReference type="InterPro" id="IPR018060">
    <property type="entry name" value="HTH_AraC"/>
</dbReference>
<dbReference type="RefSeq" id="WP_007841396.1">
    <property type="nucleotide sequence ID" value="NZ_AKJY01000014.1"/>
</dbReference>
<dbReference type="EMBL" id="AKJY01000014">
    <property type="protein sequence ID" value="EJL74337.1"/>
    <property type="molecule type" value="Genomic_DNA"/>
</dbReference>
<dbReference type="PROSITE" id="PS01124">
    <property type="entry name" value="HTH_ARAC_FAMILY_2"/>
    <property type="match status" value="1"/>
</dbReference>
<evidence type="ECO:0000256" key="4">
    <source>
        <dbReference type="SAM" id="Phobius"/>
    </source>
</evidence>
<dbReference type="GO" id="GO:0043565">
    <property type="term" value="F:sequence-specific DNA binding"/>
    <property type="evidence" value="ECO:0007669"/>
    <property type="project" value="InterPro"/>
</dbReference>
<dbReference type="Gene3D" id="1.10.10.60">
    <property type="entry name" value="Homeodomain-like"/>
    <property type="match status" value="1"/>
</dbReference>
<dbReference type="SMART" id="SM00342">
    <property type="entry name" value="HTH_ARAC"/>
    <property type="match status" value="1"/>
</dbReference>
<dbReference type="PANTHER" id="PTHR43280">
    <property type="entry name" value="ARAC-FAMILY TRANSCRIPTIONAL REGULATOR"/>
    <property type="match status" value="1"/>
</dbReference>
<keyword evidence="7" id="KW-1185">Reference proteome</keyword>
<protein>
    <submittedName>
        <fullName evidence="6">DNA-binding domain-containing protein, AraC-type</fullName>
    </submittedName>
</protein>
<evidence type="ECO:0000259" key="5">
    <source>
        <dbReference type="PROSITE" id="PS01124"/>
    </source>
</evidence>
<reference evidence="6 7" key="1">
    <citation type="journal article" date="2012" name="J. Bacteriol.">
        <title>Twenty-one genome sequences from Pseudomonas species and 19 genome sequences from diverse bacteria isolated from the rhizosphere and endosphere of Populus deltoides.</title>
        <authorList>
            <person name="Brown S.D."/>
            <person name="Utturkar S.M."/>
            <person name="Klingeman D.M."/>
            <person name="Johnson C.M."/>
            <person name="Martin S.L."/>
            <person name="Land M.L."/>
            <person name="Lu T.Y."/>
            <person name="Schadt C.W."/>
            <person name="Doktycz M.J."/>
            <person name="Pelletier D.A."/>
        </authorList>
    </citation>
    <scope>NUCLEOTIDE SEQUENCE [LARGE SCALE GENOMIC DNA]</scope>
    <source>
        <strain evidence="6 7">CF314</strain>
    </source>
</reference>
<keyword evidence="1" id="KW-0805">Transcription regulation</keyword>
<feature type="transmembrane region" description="Helical" evidence="4">
    <location>
        <begin position="6"/>
        <end position="26"/>
    </location>
</feature>
<evidence type="ECO:0000313" key="6">
    <source>
        <dbReference type="EMBL" id="EJL74337.1"/>
    </source>
</evidence>
<name>J2T8C1_9FLAO</name>
<sequence>MISEIGVFDIVIIVGAIQGAVGAGIVGTYPSNSPDKKLLSAILIALSLLNFKIIIPIIGFKEHPALQYFPLAIDTLIQPLIYLYTCSLTEKNFAFNERKLWYFLPVVLFQFHAIVVYVMTVMEIDFHIKYVIAERYLFYNTVKLIEDIAALFSAAIYWYLSFKKTASYREWLFMSQSSTQYSELTWLRNLLIGTGILGAVLFLSSVPVTLLGLADSFAYVKVFYSYLTILIYFLTFRGYQMLLISDVQVLPLSGGTSSNHIAVIDYSDAAEEISGFDEDFSLIQSALMEIMEKQQLFMEPELSLKEISKIIGFPAGQVSAAINAGFGKNFRTWVNSYRVEEVKKRLDDPRYKHLNLTGIAFDCGFNSEASFYRIFRQYTGYSPKSFMQSIQQGD</sequence>
<accession>J2T8C1</accession>
<dbReference type="Pfam" id="PF12833">
    <property type="entry name" value="HTH_18"/>
    <property type="match status" value="1"/>
</dbReference>
<keyword evidence="4" id="KW-1133">Transmembrane helix</keyword>
<dbReference type="Proteomes" id="UP000007509">
    <property type="component" value="Unassembled WGS sequence"/>
</dbReference>
<feature type="transmembrane region" description="Helical" evidence="4">
    <location>
        <begin position="142"/>
        <end position="160"/>
    </location>
</feature>
<feature type="transmembrane region" description="Helical" evidence="4">
    <location>
        <begin position="100"/>
        <end position="122"/>
    </location>
</feature>
<evidence type="ECO:0000256" key="1">
    <source>
        <dbReference type="ARBA" id="ARBA00023015"/>
    </source>
</evidence>
<dbReference type="SUPFAM" id="SSF46689">
    <property type="entry name" value="Homeodomain-like"/>
    <property type="match status" value="1"/>
</dbReference>
<dbReference type="PATRIC" id="fig|1144316.3.peg.1083"/>
<dbReference type="InterPro" id="IPR018062">
    <property type="entry name" value="HTH_AraC-typ_CS"/>
</dbReference>
<dbReference type="GO" id="GO:0003700">
    <property type="term" value="F:DNA-binding transcription factor activity"/>
    <property type="evidence" value="ECO:0007669"/>
    <property type="project" value="InterPro"/>
</dbReference>
<gene>
    <name evidence="6" type="ORF">PMI13_01076</name>
</gene>
<evidence type="ECO:0000256" key="3">
    <source>
        <dbReference type="ARBA" id="ARBA00023163"/>
    </source>
</evidence>
<feature type="transmembrane region" description="Helical" evidence="4">
    <location>
        <begin position="216"/>
        <end position="235"/>
    </location>
</feature>
<keyword evidence="4" id="KW-0812">Transmembrane</keyword>
<feature type="transmembrane region" description="Helical" evidence="4">
    <location>
        <begin position="190"/>
        <end position="210"/>
    </location>
</feature>
<keyword evidence="4" id="KW-0472">Membrane</keyword>
<feature type="transmembrane region" description="Helical" evidence="4">
    <location>
        <begin position="65"/>
        <end position="88"/>
    </location>
</feature>
<organism evidence="6 7">
    <name type="scientific">Chryseobacterium populi</name>
    <dbReference type="NCBI Taxonomy" id="1144316"/>
    <lineage>
        <taxon>Bacteria</taxon>
        <taxon>Pseudomonadati</taxon>
        <taxon>Bacteroidota</taxon>
        <taxon>Flavobacteriia</taxon>
        <taxon>Flavobacteriales</taxon>
        <taxon>Weeksellaceae</taxon>
        <taxon>Chryseobacterium group</taxon>
        <taxon>Chryseobacterium</taxon>
    </lineage>
</organism>
<keyword evidence="2 6" id="KW-0238">DNA-binding</keyword>
<evidence type="ECO:0000313" key="7">
    <source>
        <dbReference type="Proteomes" id="UP000007509"/>
    </source>
</evidence>
<dbReference type="InterPro" id="IPR009057">
    <property type="entry name" value="Homeodomain-like_sf"/>
</dbReference>
<comment type="caution">
    <text evidence="6">The sequence shown here is derived from an EMBL/GenBank/DDBJ whole genome shotgun (WGS) entry which is preliminary data.</text>
</comment>
<keyword evidence="3" id="KW-0804">Transcription</keyword>
<dbReference type="PROSITE" id="PS00041">
    <property type="entry name" value="HTH_ARAC_FAMILY_1"/>
    <property type="match status" value="1"/>
</dbReference>
<dbReference type="PANTHER" id="PTHR43280:SF29">
    <property type="entry name" value="ARAC-FAMILY TRANSCRIPTIONAL REGULATOR"/>
    <property type="match status" value="1"/>
</dbReference>
<feature type="transmembrane region" description="Helical" evidence="4">
    <location>
        <begin position="38"/>
        <end position="59"/>
    </location>
</feature>
<proteinExistence type="predicted"/>